<dbReference type="InterPro" id="IPR014752">
    <property type="entry name" value="Arrestin-like_C"/>
</dbReference>
<dbReference type="SMART" id="SM01017">
    <property type="entry name" value="Arrestin_C"/>
    <property type="match status" value="1"/>
</dbReference>
<dbReference type="InterPro" id="IPR050357">
    <property type="entry name" value="Arrestin_domain-protein"/>
</dbReference>
<protein>
    <submittedName>
        <fullName evidence="3">Arrestin domain-containing protein 4</fullName>
    </submittedName>
</protein>
<sequence>MQFEKTFCCLCCASAPLSVDVRAPVSGYCAGQTIPIEIDVDNKSNVQLHLVKVYLRKVVTFRATMPQSSTKKTKHVIVETKEGPAPANTTKHWSLKLEIPSLPPSNLVNCSIIDLDYDLKVECVVSGVHLNLSDKKYITIGTVPLVEGAVPPAAVNGQPVVAPYGDPGQPVAQPTSPVQPPQPILPVQPPQPFLPSPTPSAPNYPMPPAGGEAPGGWVMPAPVPSPYPHPAGSGPAPAQPFPQSLYPTLG</sequence>
<feature type="compositionally biased region" description="Polar residues" evidence="1">
    <location>
        <begin position="241"/>
        <end position="250"/>
    </location>
</feature>
<dbReference type="OrthoDB" id="2333384at2759"/>
<feature type="domain" description="Arrestin C-terminal-like" evidence="2">
    <location>
        <begin position="13"/>
        <end position="145"/>
    </location>
</feature>
<accession>A0A4C1ZTV6</accession>
<dbReference type="PANTHER" id="PTHR11188:SF176">
    <property type="entry name" value="ARRESTIN DOMAIN-CONTAINING PROTEIN 1"/>
    <property type="match status" value="1"/>
</dbReference>
<evidence type="ECO:0000256" key="1">
    <source>
        <dbReference type="SAM" id="MobiDB-lite"/>
    </source>
</evidence>
<feature type="region of interest" description="Disordered" evidence="1">
    <location>
        <begin position="164"/>
        <end position="250"/>
    </location>
</feature>
<reference evidence="3 4" key="1">
    <citation type="journal article" date="2019" name="Commun. Biol.">
        <title>The bagworm genome reveals a unique fibroin gene that provides high tensile strength.</title>
        <authorList>
            <person name="Kono N."/>
            <person name="Nakamura H."/>
            <person name="Ohtoshi R."/>
            <person name="Tomita M."/>
            <person name="Numata K."/>
            <person name="Arakawa K."/>
        </authorList>
    </citation>
    <scope>NUCLEOTIDE SEQUENCE [LARGE SCALE GENOMIC DNA]</scope>
</reference>
<dbReference type="SUPFAM" id="SSF81296">
    <property type="entry name" value="E set domains"/>
    <property type="match status" value="1"/>
</dbReference>
<comment type="caution">
    <text evidence="3">The sequence shown here is derived from an EMBL/GenBank/DDBJ whole genome shotgun (WGS) entry which is preliminary data.</text>
</comment>
<dbReference type="InterPro" id="IPR011022">
    <property type="entry name" value="Arrestin_C-like"/>
</dbReference>
<evidence type="ECO:0000313" key="4">
    <source>
        <dbReference type="Proteomes" id="UP000299102"/>
    </source>
</evidence>
<dbReference type="GO" id="GO:0005737">
    <property type="term" value="C:cytoplasm"/>
    <property type="evidence" value="ECO:0007669"/>
    <property type="project" value="TreeGrafter"/>
</dbReference>
<dbReference type="InterPro" id="IPR014756">
    <property type="entry name" value="Ig_E-set"/>
</dbReference>
<dbReference type="STRING" id="151549.A0A4C1ZTV6"/>
<gene>
    <name evidence="3" type="primary">Arrdc4</name>
    <name evidence="3" type="ORF">EVAR_27063_1</name>
</gene>
<dbReference type="GO" id="GO:0015031">
    <property type="term" value="P:protein transport"/>
    <property type="evidence" value="ECO:0007669"/>
    <property type="project" value="TreeGrafter"/>
</dbReference>
<feature type="compositionally biased region" description="Pro residues" evidence="1">
    <location>
        <begin position="177"/>
        <end position="208"/>
    </location>
</feature>
<dbReference type="Pfam" id="PF02752">
    <property type="entry name" value="Arrestin_C"/>
    <property type="match status" value="1"/>
</dbReference>
<name>A0A4C1ZTV6_EUMVA</name>
<dbReference type="Gene3D" id="2.60.40.640">
    <property type="match status" value="1"/>
</dbReference>
<dbReference type="EMBL" id="BGZK01002054">
    <property type="protein sequence ID" value="GBP90075.1"/>
    <property type="molecule type" value="Genomic_DNA"/>
</dbReference>
<proteinExistence type="predicted"/>
<evidence type="ECO:0000313" key="3">
    <source>
        <dbReference type="EMBL" id="GBP90075.1"/>
    </source>
</evidence>
<organism evidence="3 4">
    <name type="scientific">Eumeta variegata</name>
    <name type="common">Bagworm moth</name>
    <name type="synonym">Eumeta japonica</name>
    <dbReference type="NCBI Taxonomy" id="151549"/>
    <lineage>
        <taxon>Eukaryota</taxon>
        <taxon>Metazoa</taxon>
        <taxon>Ecdysozoa</taxon>
        <taxon>Arthropoda</taxon>
        <taxon>Hexapoda</taxon>
        <taxon>Insecta</taxon>
        <taxon>Pterygota</taxon>
        <taxon>Neoptera</taxon>
        <taxon>Endopterygota</taxon>
        <taxon>Lepidoptera</taxon>
        <taxon>Glossata</taxon>
        <taxon>Ditrysia</taxon>
        <taxon>Tineoidea</taxon>
        <taxon>Psychidae</taxon>
        <taxon>Oiketicinae</taxon>
        <taxon>Eumeta</taxon>
    </lineage>
</organism>
<dbReference type="Proteomes" id="UP000299102">
    <property type="component" value="Unassembled WGS sequence"/>
</dbReference>
<evidence type="ECO:0000259" key="2">
    <source>
        <dbReference type="SMART" id="SM01017"/>
    </source>
</evidence>
<keyword evidence="4" id="KW-1185">Reference proteome</keyword>
<dbReference type="PANTHER" id="PTHR11188">
    <property type="entry name" value="ARRESTIN DOMAIN CONTAINING PROTEIN"/>
    <property type="match status" value="1"/>
</dbReference>
<dbReference type="AlphaFoldDB" id="A0A4C1ZTV6"/>